<name>A0ACD2UBC1_9PSED</name>
<evidence type="ECO:0000313" key="1">
    <source>
        <dbReference type="EMBL" id="SMQ28653.1"/>
    </source>
</evidence>
<keyword evidence="2" id="KW-1185">Reference proteome</keyword>
<evidence type="ECO:0000313" key="2">
    <source>
        <dbReference type="Proteomes" id="UP001158048"/>
    </source>
</evidence>
<dbReference type="EMBL" id="FXUY01000001">
    <property type="protein sequence ID" value="SMQ28653.1"/>
    <property type="molecule type" value="Genomic_DNA"/>
</dbReference>
<comment type="caution">
    <text evidence="1">The sequence shown here is derived from an EMBL/GenBank/DDBJ whole genome shotgun (WGS) entry which is preliminary data.</text>
</comment>
<organism evidence="1 2">
    <name type="scientific">Pseudomonas helmanticensis</name>
    <dbReference type="NCBI Taxonomy" id="1471381"/>
    <lineage>
        <taxon>Bacteria</taxon>
        <taxon>Pseudomonadati</taxon>
        <taxon>Pseudomonadota</taxon>
        <taxon>Gammaproteobacteria</taxon>
        <taxon>Pseudomonadales</taxon>
        <taxon>Pseudomonadaceae</taxon>
        <taxon>Pseudomonas</taxon>
    </lineage>
</organism>
<accession>A0ACD2UBC1</accession>
<protein>
    <submittedName>
        <fullName evidence="1">Uncharacterized protein</fullName>
    </submittedName>
</protein>
<sequence length="46" mass="5083">MRGNFLQGHRKLFVGVESLKGIVDGIAPPESKRGARGLRAFRPISY</sequence>
<proteinExistence type="predicted"/>
<gene>
    <name evidence="1" type="ORF">SAMN04488483_4462</name>
</gene>
<reference evidence="1" key="1">
    <citation type="submission" date="2017-05" db="EMBL/GenBank/DDBJ databases">
        <authorList>
            <person name="Varghese N."/>
            <person name="Submissions S."/>
        </authorList>
    </citation>
    <scope>NUCLEOTIDE SEQUENCE</scope>
    <source>
        <strain evidence="1">LMG 28168</strain>
    </source>
</reference>
<dbReference type="Proteomes" id="UP001158048">
    <property type="component" value="Unassembled WGS sequence"/>
</dbReference>